<keyword evidence="3" id="KW-1185">Reference proteome</keyword>
<gene>
    <name evidence="2" type="ORF">NC653_020619</name>
</gene>
<sequence>PVQKQNTPPPPVLLLIHLPLHNPRHQPPSTPRHRPTPISYQAPPSTAQRPSATTIKASSRGLRPSFKLRSPDQYSVERKKKIEGDPSVISSTLFLSFNFSFSFKKTSMLFNFLILQFPHLNPFCYEVLCRKKKEDRGRPICDFNKQSL</sequence>
<protein>
    <submittedName>
        <fullName evidence="2">Uncharacterized protein</fullName>
    </submittedName>
</protein>
<organism evidence="2 3">
    <name type="scientific">Populus alba x Populus x berolinensis</name>
    <dbReference type="NCBI Taxonomy" id="444605"/>
    <lineage>
        <taxon>Eukaryota</taxon>
        <taxon>Viridiplantae</taxon>
        <taxon>Streptophyta</taxon>
        <taxon>Embryophyta</taxon>
        <taxon>Tracheophyta</taxon>
        <taxon>Spermatophyta</taxon>
        <taxon>Magnoliopsida</taxon>
        <taxon>eudicotyledons</taxon>
        <taxon>Gunneridae</taxon>
        <taxon>Pentapetalae</taxon>
        <taxon>rosids</taxon>
        <taxon>fabids</taxon>
        <taxon>Malpighiales</taxon>
        <taxon>Salicaceae</taxon>
        <taxon>Saliceae</taxon>
        <taxon>Populus</taxon>
    </lineage>
</organism>
<name>A0AAD6MLJ6_9ROSI</name>
<proteinExistence type="predicted"/>
<feature type="non-terminal residue" evidence="2">
    <location>
        <position position="1"/>
    </location>
</feature>
<reference evidence="2" key="1">
    <citation type="journal article" date="2023" name="Mol. Ecol. Resour.">
        <title>Chromosome-level genome assembly of a triploid poplar Populus alba 'Berolinensis'.</title>
        <authorList>
            <person name="Chen S."/>
            <person name="Yu Y."/>
            <person name="Wang X."/>
            <person name="Wang S."/>
            <person name="Zhang T."/>
            <person name="Zhou Y."/>
            <person name="He R."/>
            <person name="Meng N."/>
            <person name="Wang Y."/>
            <person name="Liu W."/>
            <person name="Liu Z."/>
            <person name="Liu J."/>
            <person name="Guo Q."/>
            <person name="Huang H."/>
            <person name="Sederoff R.R."/>
            <person name="Wang G."/>
            <person name="Qu G."/>
            <person name="Chen S."/>
        </authorList>
    </citation>
    <scope>NUCLEOTIDE SEQUENCE</scope>
    <source>
        <strain evidence="2">SC-2020</strain>
    </source>
</reference>
<evidence type="ECO:0000313" key="2">
    <source>
        <dbReference type="EMBL" id="KAJ6987419.1"/>
    </source>
</evidence>
<comment type="caution">
    <text evidence="2">The sequence shown here is derived from an EMBL/GenBank/DDBJ whole genome shotgun (WGS) entry which is preliminary data.</text>
</comment>
<feature type="compositionally biased region" description="Polar residues" evidence="1">
    <location>
        <begin position="38"/>
        <end position="57"/>
    </location>
</feature>
<dbReference type="AlphaFoldDB" id="A0AAD6MLJ6"/>
<dbReference type="EMBL" id="JAQIZT010000008">
    <property type="protein sequence ID" value="KAJ6987419.1"/>
    <property type="molecule type" value="Genomic_DNA"/>
</dbReference>
<feature type="region of interest" description="Disordered" evidence="1">
    <location>
        <begin position="1"/>
        <end position="65"/>
    </location>
</feature>
<evidence type="ECO:0000313" key="3">
    <source>
        <dbReference type="Proteomes" id="UP001164929"/>
    </source>
</evidence>
<evidence type="ECO:0000256" key="1">
    <source>
        <dbReference type="SAM" id="MobiDB-lite"/>
    </source>
</evidence>
<dbReference type="Proteomes" id="UP001164929">
    <property type="component" value="Chromosome 8"/>
</dbReference>
<accession>A0AAD6MLJ6</accession>